<dbReference type="EMBL" id="FZQP02002835">
    <property type="protein sequence ID" value="VVC96676.1"/>
    <property type="molecule type" value="Genomic_DNA"/>
</dbReference>
<organism evidence="1 2">
    <name type="scientific">Leptidea sinapis</name>
    <dbReference type="NCBI Taxonomy" id="189913"/>
    <lineage>
        <taxon>Eukaryota</taxon>
        <taxon>Metazoa</taxon>
        <taxon>Ecdysozoa</taxon>
        <taxon>Arthropoda</taxon>
        <taxon>Hexapoda</taxon>
        <taxon>Insecta</taxon>
        <taxon>Pterygota</taxon>
        <taxon>Neoptera</taxon>
        <taxon>Endopterygota</taxon>
        <taxon>Lepidoptera</taxon>
        <taxon>Glossata</taxon>
        <taxon>Ditrysia</taxon>
        <taxon>Papilionoidea</taxon>
        <taxon>Pieridae</taxon>
        <taxon>Dismorphiinae</taxon>
        <taxon>Leptidea</taxon>
    </lineage>
</organism>
<protein>
    <submittedName>
        <fullName evidence="1">Uncharacterized protein</fullName>
    </submittedName>
</protein>
<name>A0A5E4QGP5_9NEOP</name>
<reference evidence="1 2" key="1">
    <citation type="submission" date="2017-07" db="EMBL/GenBank/DDBJ databases">
        <authorList>
            <person name="Talla V."/>
            <person name="Backstrom N."/>
        </authorList>
    </citation>
    <scope>NUCLEOTIDE SEQUENCE [LARGE SCALE GENOMIC DNA]</scope>
</reference>
<evidence type="ECO:0000313" key="1">
    <source>
        <dbReference type="EMBL" id="VVC96676.1"/>
    </source>
</evidence>
<sequence length="31" mass="3868">MCVKDRKEAFYFLQLIKHEFFLNSILLFFIL</sequence>
<accession>A0A5E4QGP5</accession>
<proteinExistence type="predicted"/>
<gene>
    <name evidence="1" type="ORF">LSINAPIS_LOCUS8126</name>
</gene>
<keyword evidence="2" id="KW-1185">Reference proteome</keyword>
<dbReference type="AlphaFoldDB" id="A0A5E4QGP5"/>
<dbReference type="Proteomes" id="UP000324832">
    <property type="component" value="Unassembled WGS sequence"/>
</dbReference>
<evidence type="ECO:0000313" key="2">
    <source>
        <dbReference type="Proteomes" id="UP000324832"/>
    </source>
</evidence>